<dbReference type="PRINTS" id="PR00103">
    <property type="entry name" value="CAMPKINASE"/>
</dbReference>
<organism evidence="2 3">
    <name type="scientific">Cerasicoccus arenae</name>
    <dbReference type="NCBI Taxonomy" id="424488"/>
    <lineage>
        <taxon>Bacteria</taxon>
        <taxon>Pseudomonadati</taxon>
        <taxon>Verrucomicrobiota</taxon>
        <taxon>Opitutia</taxon>
        <taxon>Puniceicoccales</taxon>
        <taxon>Cerasicoccaceae</taxon>
        <taxon>Cerasicoccus</taxon>
    </lineage>
</organism>
<dbReference type="CDD" id="cd00038">
    <property type="entry name" value="CAP_ED"/>
    <property type="match status" value="1"/>
</dbReference>
<dbReference type="InterPro" id="IPR000595">
    <property type="entry name" value="cNMP-bd_dom"/>
</dbReference>
<dbReference type="Gene3D" id="2.60.120.10">
    <property type="entry name" value="Jelly Rolls"/>
    <property type="match status" value="1"/>
</dbReference>
<evidence type="ECO:0000313" key="2">
    <source>
        <dbReference type="EMBL" id="GHB96949.1"/>
    </source>
</evidence>
<dbReference type="InterPro" id="IPR050397">
    <property type="entry name" value="Env_Response_Regulators"/>
</dbReference>
<dbReference type="PROSITE" id="PS50042">
    <property type="entry name" value="CNMP_BINDING_3"/>
    <property type="match status" value="1"/>
</dbReference>
<sequence>MDREFEVEAGNTIIEQGEQGQGFYILKAGAVEIYKDGLLLNVLMFPGTIFGEMGDILGKPRTATVRAKTDCRLVHCGDSDVESLIQQRPQIAVKIIKTLAARLERTTQKLADQFKEPPVWSVEPGPKD</sequence>
<reference evidence="2" key="2">
    <citation type="submission" date="2020-09" db="EMBL/GenBank/DDBJ databases">
        <authorList>
            <person name="Sun Q."/>
            <person name="Kim S."/>
        </authorList>
    </citation>
    <scope>NUCLEOTIDE SEQUENCE</scope>
    <source>
        <strain evidence="2">KCTC 12870</strain>
    </source>
</reference>
<feature type="domain" description="Cyclic nucleotide-binding" evidence="1">
    <location>
        <begin position="1"/>
        <end position="102"/>
    </location>
</feature>
<dbReference type="PROSITE" id="PS00888">
    <property type="entry name" value="CNMP_BINDING_1"/>
    <property type="match status" value="1"/>
</dbReference>
<evidence type="ECO:0000259" key="1">
    <source>
        <dbReference type="PROSITE" id="PS50042"/>
    </source>
</evidence>
<dbReference type="InterPro" id="IPR014710">
    <property type="entry name" value="RmlC-like_jellyroll"/>
</dbReference>
<comment type="caution">
    <text evidence="2">The sequence shown here is derived from an EMBL/GenBank/DDBJ whole genome shotgun (WGS) entry which is preliminary data.</text>
</comment>
<name>A0A8J3DAH5_9BACT</name>
<proteinExistence type="predicted"/>
<dbReference type="Pfam" id="PF00027">
    <property type="entry name" value="cNMP_binding"/>
    <property type="match status" value="1"/>
</dbReference>
<dbReference type="SMART" id="SM00100">
    <property type="entry name" value="cNMP"/>
    <property type="match status" value="1"/>
</dbReference>
<evidence type="ECO:0000313" key="3">
    <source>
        <dbReference type="Proteomes" id="UP000642829"/>
    </source>
</evidence>
<dbReference type="GO" id="GO:0005829">
    <property type="term" value="C:cytosol"/>
    <property type="evidence" value="ECO:0007669"/>
    <property type="project" value="TreeGrafter"/>
</dbReference>
<dbReference type="SUPFAM" id="SSF51206">
    <property type="entry name" value="cAMP-binding domain-like"/>
    <property type="match status" value="1"/>
</dbReference>
<dbReference type="InterPro" id="IPR018490">
    <property type="entry name" value="cNMP-bd_dom_sf"/>
</dbReference>
<dbReference type="EMBL" id="BMXG01000005">
    <property type="protein sequence ID" value="GHB96949.1"/>
    <property type="molecule type" value="Genomic_DNA"/>
</dbReference>
<dbReference type="RefSeq" id="WP_189512752.1">
    <property type="nucleotide sequence ID" value="NZ_BMXG01000005.1"/>
</dbReference>
<dbReference type="Proteomes" id="UP000642829">
    <property type="component" value="Unassembled WGS sequence"/>
</dbReference>
<dbReference type="GO" id="GO:0003700">
    <property type="term" value="F:DNA-binding transcription factor activity"/>
    <property type="evidence" value="ECO:0007669"/>
    <property type="project" value="TreeGrafter"/>
</dbReference>
<reference evidence="2" key="1">
    <citation type="journal article" date="2014" name="Int. J. Syst. Evol. Microbiol.">
        <title>Complete genome sequence of Corynebacterium casei LMG S-19264T (=DSM 44701T), isolated from a smear-ripened cheese.</title>
        <authorList>
            <consortium name="US DOE Joint Genome Institute (JGI-PGF)"/>
            <person name="Walter F."/>
            <person name="Albersmeier A."/>
            <person name="Kalinowski J."/>
            <person name="Ruckert C."/>
        </authorList>
    </citation>
    <scope>NUCLEOTIDE SEQUENCE</scope>
    <source>
        <strain evidence="2">KCTC 12870</strain>
    </source>
</reference>
<keyword evidence="3" id="KW-1185">Reference proteome</keyword>
<dbReference type="PANTHER" id="PTHR24567">
    <property type="entry name" value="CRP FAMILY TRANSCRIPTIONAL REGULATORY PROTEIN"/>
    <property type="match status" value="1"/>
</dbReference>
<accession>A0A8J3DAH5</accession>
<dbReference type="AlphaFoldDB" id="A0A8J3DAH5"/>
<gene>
    <name evidence="2" type="ORF">GCM10007047_11150</name>
</gene>
<protein>
    <recommendedName>
        <fullName evidence="1">Cyclic nucleotide-binding domain-containing protein</fullName>
    </recommendedName>
</protein>
<dbReference type="InterPro" id="IPR018488">
    <property type="entry name" value="cNMP-bd_CS"/>
</dbReference>
<dbReference type="PANTHER" id="PTHR24567:SF68">
    <property type="entry name" value="DNA-BINDING TRANSCRIPTIONAL DUAL REGULATOR CRP"/>
    <property type="match status" value="1"/>
</dbReference>